<comment type="caution">
    <text evidence="1">The sequence shown here is derived from an EMBL/GenBank/DDBJ whole genome shotgun (WGS) entry which is preliminary data.</text>
</comment>
<evidence type="ECO:0000313" key="1">
    <source>
        <dbReference type="EMBL" id="KRN06085.1"/>
    </source>
</evidence>
<proteinExistence type="predicted"/>
<dbReference type="EMBL" id="AYZF01000013">
    <property type="protein sequence ID" value="KRN06085.1"/>
    <property type="molecule type" value="Genomic_DNA"/>
</dbReference>
<dbReference type="AlphaFoldDB" id="A0A023CVW4"/>
<accession>A0A023CVW4</accession>
<gene>
    <name evidence="1" type="ORF">FD15_GL001275</name>
</gene>
<name>A0A023CVW4_9LACO</name>
<evidence type="ECO:0000313" key="2">
    <source>
        <dbReference type="Proteomes" id="UP000050961"/>
    </source>
</evidence>
<protein>
    <submittedName>
        <fullName evidence="1">Uncharacterized protein</fullName>
    </submittedName>
</protein>
<sequence>MGKGQSYTVKQVSGNKVLLSNILSWIDKSNVEILQTAKQVKATTGNSLVIVDVVLGYNTILQLQKFYDMRIQESSPSSLIKVLKKHLGVVQVGLMVTSTILMQRKAKTPVDGKISAKSNLVMYMQTCINRGMTPF</sequence>
<organism evidence="1 2">
    <name type="scientific">Liquorilactobacillus sucicola DSM 21376 = JCM 15457</name>
    <dbReference type="NCBI Taxonomy" id="1423806"/>
    <lineage>
        <taxon>Bacteria</taxon>
        <taxon>Bacillati</taxon>
        <taxon>Bacillota</taxon>
        <taxon>Bacilli</taxon>
        <taxon>Lactobacillales</taxon>
        <taxon>Lactobacillaceae</taxon>
        <taxon>Liquorilactobacillus</taxon>
    </lineage>
</organism>
<keyword evidence="2" id="KW-1185">Reference proteome</keyword>
<dbReference type="PATRIC" id="fig|1423806.3.peg.1296"/>
<dbReference type="Proteomes" id="UP000050961">
    <property type="component" value="Unassembled WGS sequence"/>
</dbReference>
<dbReference type="RefSeq" id="WP_034987953.1">
    <property type="nucleotide sequence ID" value="NZ_AYZF01000013.1"/>
</dbReference>
<reference evidence="1 2" key="1">
    <citation type="journal article" date="2015" name="Genome Announc.">
        <title>Expanding the biotechnology potential of lactobacilli through comparative genomics of 213 strains and associated genera.</title>
        <authorList>
            <person name="Sun Z."/>
            <person name="Harris H.M."/>
            <person name="McCann A."/>
            <person name="Guo C."/>
            <person name="Argimon S."/>
            <person name="Zhang W."/>
            <person name="Yang X."/>
            <person name="Jeffery I.B."/>
            <person name="Cooney J.C."/>
            <person name="Kagawa T.F."/>
            <person name="Liu W."/>
            <person name="Song Y."/>
            <person name="Salvetti E."/>
            <person name="Wrobel A."/>
            <person name="Rasinkangas P."/>
            <person name="Parkhill J."/>
            <person name="Rea M.C."/>
            <person name="O'Sullivan O."/>
            <person name="Ritari J."/>
            <person name="Douillard F.P."/>
            <person name="Paul Ross R."/>
            <person name="Yang R."/>
            <person name="Briner A.E."/>
            <person name="Felis G.E."/>
            <person name="de Vos W.M."/>
            <person name="Barrangou R."/>
            <person name="Klaenhammer T.R."/>
            <person name="Caufield P.W."/>
            <person name="Cui Y."/>
            <person name="Zhang H."/>
            <person name="O'Toole P.W."/>
        </authorList>
    </citation>
    <scope>NUCLEOTIDE SEQUENCE [LARGE SCALE GENOMIC DNA]</scope>
    <source>
        <strain evidence="1 2">DSM 21376</strain>
    </source>
</reference>